<name>A0A2T4UNN3_9ACTN</name>
<dbReference type="GO" id="GO:0016788">
    <property type="term" value="F:hydrolase activity, acting on ester bonds"/>
    <property type="evidence" value="ECO:0007669"/>
    <property type="project" value="InterPro"/>
</dbReference>
<comment type="caution">
    <text evidence="3">The sequence shown here is derived from an EMBL/GenBank/DDBJ whole genome shotgun (WGS) entry which is preliminary data.</text>
</comment>
<dbReference type="PANTHER" id="PTHR31956">
    <property type="entry name" value="NON-SPECIFIC PHOSPHOLIPASE C4-RELATED"/>
    <property type="match status" value="1"/>
</dbReference>
<evidence type="ECO:0000256" key="1">
    <source>
        <dbReference type="ARBA" id="ARBA00022801"/>
    </source>
</evidence>
<dbReference type="AlphaFoldDB" id="A0A2T4UNN3"/>
<dbReference type="Gene3D" id="3.40.720.10">
    <property type="entry name" value="Alkaline Phosphatase, subunit A"/>
    <property type="match status" value="1"/>
</dbReference>
<dbReference type="GO" id="GO:0009395">
    <property type="term" value="P:phospholipid catabolic process"/>
    <property type="evidence" value="ECO:0007669"/>
    <property type="project" value="TreeGrafter"/>
</dbReference>
<organism evidence="3 4">
    <name type="scientific">Paraconexibacter algicola</name>
    <dbReference type="NCBI Taxonomy" id="2133960"/>
    <lineage>
        <taxon>Bacteria</taxon>
        <taxon>Bacillati</taxon>
        <taxon>Actinomycetota</taxon>
        <taxon>Thermoleophilia</taxon>
        <taxon>Solirubrobacterales</taxon>
        <taxon>Paraconexibacteraceae</taxon>
        <taxon>Paraconexibacter</taxon>
    </lineage>
</organism>
<evidence type="ECO:0000313" key="4">
    <source>
        <dbReference type="Proteomes" id="UP000240739"/>
    </source>
</evidence>
<dbReference type="InterPro" id="IPR017850">
    <property type="entry name" value="Alkaline_phosphatase_core_sf"/>
</dbReference>
<keyword evidence="4" id="KW-1185">Reference proteome</keyword>
<evidence type="ECO:0000313" key="3">
    <source>
        <dbReference type="EMBL" id="PTL60850.1"/>
    </source>
</evidence>
<keyword evidence="1" id="KW-0378">Hydrolase</keyword>
<sequence>MADGRSERTFGPDSPMPYVARTLAAEGLVLPRYHAVTRGAIGNGVALLGGLAATPEQLAGCTTPTAGTCVLPEATPSLLNQLTGAGRTWKVYAGALGATGVDSCRAPELDRPDPAGLQPRPGDAFATARVPALWFASVTAGADCGSVVDLGQLDRDLAAGDDAIPDFSLVVPDVCDSGIEVPCPDGRPSGPAAADAFLATLVPKLTGTAAHRKDGLVIVVWDQAPATGPFADARPCCSGRPDGVPGGGRTGAVVLSPFVTAGTVQDKPYDHLALLRTLEDLFGLDRLGLAADPAVQGFGPKVLAAPAADGDR</sequence>
<dbReference type="InterPro" id="IPR007312">
    <property type="entry name" value="Phosphoesterase"/>
</dbReference>
<evidence type="ECO:0008006" key="5">
    <source>
        <dbReference type="Google" id="ProtNLM"/>
    </source>
</evidence>
<protein>
    <recommendedName>
        <fullName evidence="5">Phosphoesterase</fullName>
    </recommendedName>
</protein>
<reference evidence="3 4" key="1">
    <citation type="submission" date="2018-03" db="EMBL/GenBank/DDBJ databases">
        <title>Aquarubrobacter algicola gen. nov., sp. nov., a novel actinobacterium isolated from shallow eutrophic lake during the end of cyanobacterial harmful algal blooms.</title>
        <authorList>
            <person name="Chun S.J."/>
        </authorList>
    </citation>
    <scope>NUCLEOTIDE SEQUENCE [LARGE SCALE GENOMIC DNA]</scope>
    <source>
        <strain evidence="3 4">Seoho-28</strain>
    </source>
</reference>
<keyword evidence="2" id="KW-0843">Virulence</keyword>
<dbReference type="EMBL" id="PYYB01000001">
    <property type="protein sequence ID" value="PTL60850.1"/>
    <property type="molecule type" value="Genomic_DNA"/>
</dbReference>
<dbReference type="Proteomes" id="UP000240739">
    <property type="component" value="Unassembled WGS sequence"/>
</dbReference>
<evidence type="ECO:0000256" key="2">
    <source>
        <dbReference type="ARBA" id="ARBA00023026"/>
    </source>
</evidence>
<dbReference type="PANTHER" id="PTHR31956:SF8">
    <property type="entry name" value="ACID PHOSPHATASE PHOA (AFU_ORTHOLOGUE AFUA_1G03570)"/>
    <property type="match status" value="1"/>
</dbReference>
<accession>A0A2T4UNN3</accession>
<dbReference type="Pfam" id="PF04185">
    <property type="entry name" value="Phosphoesterase"/>
    <property type="match status" value="1"/>
</dbReference>
<gene>
    <name evidence="3" type="ORF">C7Y72_13745</name>
</gene>
<proteinExistence type="predicted"/>